<reference evidence="1 2" key="1">
    <citation type="journal article" date="2021" name="Elife">
        <title>Chloroplast acquisition without the gene transfer in kleptoplastic sea slugs, Plakobranchus ocellatus.</title>
        <authorList>
            <person name="Maeda T."/>
            <person name="Takahashi S."/>
            <person name="Yoshida T."/>
            <person name="Shimamura S."/>
            <person name="Takaki Y."/>
            <person name="Nagai Y."/>
            <person name="Toyoda A."/>
            <person name="Suzuki Y."/>
            <person name="Arimoto A."/>
            <person name="Ishii H."/>
            <person name="Satoh N."/>
            <person name="Nishiyama T."/>
            <person name="Hasebe M."/>
            <person name="Maruyama T."/>
            <person name="Minagawa J."/>
            <person name="Obokata J."/>
            <person name="Shigenobu S."/>
        </authorList>
    </citation>
    <scope>NUCLEOTIDE SEQUENCE [LARGE SCALE GENOMIC DNA]</scope>
</reference>
<name>A0AAV4A4D4_9GAST</name>
<evidence type="ECO:0000313" key="1">
    <source>
        <dbReference type="EMBL" id="GFO01501.1"/>
    </source>
</evidence>
<evidence type="ECO:0000313" key="2">
    <source>
        <dbReference type="Proteomes" id="UP000735302"/>
    </source>
</evidence>
<keyword evidence="2" id="KW-1185">Reference proteome</keyword>
<sequence>MKLDELVIISWSSTAATQCSCSACERGTHCCGQTCFVGSGLSVDTSGRIDIRQISARQTTDILVCRRTDGERDTAAEGGAFKVSPSGV</sequence>
<dbReference type="Proteomes" id="UP000735302">
    <property type="component" value="Unassembled WGS sequence"/>
</dbReference>
<proteinExistence type="predicted"/>
<accession>A0AAV4A4D4</accession>
<protein>
    <submittedName>
        <fullName evidence="1">Uncharacterized protein</fullName>
    </submittedName>
</protein>
<dbReference type="AlphaFoldDB" id="A0AAV4A4D4"/>
<gene>
    <name evidence="1" type="ORF">PoB_002800600</name>
</gene>
<comment type="caution">
    <text evidence="1">The sequence shown here is derived from an EMBL/GenBank/DDBJ whole genome shotgun (WGS) entry which is preliminary data.</text>
</comment>
<dbReference type="EMBL" id="BLXT01003306">
    <property type="protein sequence ID" value="GFO01501.1"/>
    <property type="molecule type" value="Genomic_DNA"/>
</dbReference>
<organism evidence="1 2">
    <name type="scientific">Plakobranchus ocellatus</name>
    <dbReference type="NCBI Taxonomy" id="259542"/>
    <lineage>
        <taxon>Eukaryota</taxon>
        <taxon>Metazoa</taxon>
        <taxon>Spiralia</taxon>
        <taxon>Lophotrochozoa</taxon>
        <taxon>Mollusca</taxon>
        <taxon>Gastropoda</taxon>
        <taxon>Heterobranchia</taxon>
        <taxon>Euthyneura</taxon>
        <taxon>Panpulmonata</taxon>
        <taxon>Sacoglossa</taxon>
        <taxon>Placobranchoidea</taxon>
        <taxon>Plakobranchidae</taxon>
        <taxon>Plakobranchus</taxon>
    </lineage>
</organism>